<dbReference type="GO" id="GO:0005743">
    <property type="term" value="C:mitochondrial inner membrane"/>
    <property type="evidence" value="ECO:0007669"/>
    <property type="project" value="UniProtKB-SubCell"/>
</dbReference>
<organism evidence="14 15">
    <name type="scientific">Coniosporium apollinis (strain CBS 100218)</name>
    <name type="common">Rock-inhabiting black yeast</name>
    <dbReference type="NCBI Taxonomy" id="1168221"/>
    <lineage>
        <taxon>Eukaryota</taxon>
        <taxon>Fungi</taxon>
        <taxon>Dikarya</taxon>
        <taxon>Ascomycota</taxon>
        <taxon>Pezizomycotina</taxon>
        <taxon>Dothideomycetes</taxon>
        <taxon>Dothideomycetes incertae sedis</taxon>
        <taxon>Coniosporium</taxon>
    </lineage>
</organism>
<name>R7YJ44_CONA1</name>
<accession>R7YJ44</accession>
<dbReference type="OMA" id="WTPEQAW"/>
<comment type="subcellular location">
    <subcellularLocation>
        <location evidence="1 12">Mitochondrion inner membrane</location>
        <topology evidence="1 12">Single-pass membrane protein</topology>
    </subcellularLocation>
</comment>
<evidence type="ECO:0000256" key="1">
    <source>
        <dbReference type="ARBA" id="ARBA00004434"/>
    </source>
</evidence>
<dbReference type="GO" id="GO:0003723">
    <property type="term" value="F:RNA binding"/>
    <property type="evidence" value="ECO:0007669"/>
    <property type="project" value="UniProtKB-UniRule"/>
</dbReference>
<dbReference type="InterPro" id="IPR000504">
    <property type="entry name" value="RRM_dom"/>
</dbReference>
<dbReference type="OrthoDB" id="10267654at2759"/>
<dbReference type="RefSeq" id="XP_007776943.1">
    <property type="nucleotide sequence ID" value="XM_007778753.1"/>
</dbReference>
<dbReference type="PANTHER" id="PTHR32198:SF2">
    <property type="entry name" value="MITOCHONDRIAL ESCAPE PROTEIN 2"/>
    <property type="match status" value="1"/>
</dbReference>
<evidence type="ECO:0000256" key="10">
    <source>
        <dbReference type="ARBA" id="ARBA00025276"/>
    </source>
</evidence>
<evidence type="ECO:0000256" key="3">
    <source>
        <dbReference type="ARBA" id="ARBA00020222"/>
    </source>
</evidence>
<dbReference type="InterPro" id="IPR039627">
    <property type="entry name" value="Yme2_C"/>
</dbReference>
<dbReference type="eggNOG" id="ENOG502QS0P">
    <property type="taxonomic scope" value="Eukaryota"/>
</dbReference>
<dbReference type="GO" id="GO:0006397">
    <property type="term" value="P:mRNA processing"/>
    <property type="evidence" value="ECO:0007669"/>
    <property type="project" value="UniProtKB-UniRule"/>
</dbReference>
<keyword evidence="9" id="KW-0472">Membrane</keyword>
<evidence type="ECO:0000259" key="13">
    <source>
        <dbReference type="PROSITE" id="PS50102"/>
    </source>
</evidence>
<keyword evidence="12" id="KW-0507">mRNA processing</keyword>
<protein>
    <recommendedName>
        <fullName evidence="3 12">Mitochondrial escape protein 2</fullName>
    </recommendedName>
</protein>
<sequence length="848" mass="95677">MFALQSFGRMQGASRGSIPRRQLFTAIRRRTPLIPAPRPTCRAPLASPSVRYASLEAGEDDSGHISSGPNEGILFFGSVLPLRLQWLLRLPFHTDRIAPEFLKRINDNPTIAAADPVKLMQKAMSGQPTLQIKEVLPRLKEGGAFVKFSHDASASPSEVEAALKAYLKEKQIRPWWNPFQRIRAALVRGRPWVEDLYRLPSSRVKVEFMPSGPGEQAAELSQEQLYSFFRPYGKLADIIAQPADSKIVPRFAYLDFADARRAIMAKNCMHGFKVLEEEGGGKAGTIFRLTYERKAKPHWIRDWFFNHPRIVIPALAVLITSITVAIFDPVRTFFIKAHITRQFHLTDNRIYKWFKAQATDILVKMRHKDDDDAGMEAVWDDRKDLIEQIQTWLLESVNTFIIVQGPRGSGKRDLVVDQSLKHKRYKVIIDCKPIQEARGDSATISAAAAQVGYKPVFSWMNSISGMIDMAAQGATGVKTGFSETLDSQLTKIWNNTATALKQIALDGRKKDDKDAHLGDDEWLEAHPERLPTVVIDNFLHKSQEGSVVYDKLAEWSAGLITANVAHVIILTNDVSYSKSLSKALPNRVFREISLSDCSLETAKRFVITHLDADNDDLPVDPSEKHLMPSQRRKDLHELDDVLPLLGGRLTDVAFLANRLKSGETPSKAVREIVRQSASEILKMYIQGSDEERRWSPEQAWHLIRTLAAKETLRYNEILLADTYKSNGEKVLQALEQAELISVVSVNGRPHSIRPGKPVYLPAFRLLHEDRVLRSRLDLALLNESIKVENVSIEKYETELRNLAELPKQPTELAPRIKWLLGKVEASQTKVEAYESESSALKKVLVSEY</sequence>
<reference evidence="15" key="1">
    <citation type="submission" date="2012-06" db="EMBL/GenBank/DDBJ databases">
        <title>The genome sequence of Coniosporium apollinis CBS 100218.</title>
        <authorList>
            <consortium name="The Broad Institute Genome Sequencing Platform"/>
            <person name="Cuomo C."/>
            <person name="Gorbushina A."/>
            <person name="Noack S."/>
            <person name="Walker B."/>
            <person name="Young S.K."/>
            <person name="Zeng Q."/>
            <person name="Gargeya S."/>
            <person name="Fitzgerald M."/>
            <person name="Haas B."/>
            <person name="Abouelleil A."/>
            <person name="Alvarado L."/>
            <person name="Arachchi H.M."/>
            <person name="Berlin A.M."/>
            <person name="Chapman S.B."/>
            <person name="Goldberg J."/>
            <person name="Griggs A."/>
            <person name="Gujja S."/>
            <person name="Hansen M."/>
            <person name="Howarth C."/>
            <person name="Imamovic A."/>
            <person name="Larimer J."/>
            <person name="McCowan C."/>
            <person name="Montmayeur A."/>
            <person name="Murphy C."/>
            <person name="Neiman D."/>
            <person name="Pearson M."/>
            <person name="Priest M."/>
            <person name="Roberts A."/>
            <person name="Saif S."/>
            <person name="Shea T."/>
            <person name="Sisk P."/>
            <person name="Sykes S."/>
            <person name="Wortman J."/>
            <person name="Nusbaum C."/>
            <person name="Birren B."/>
        </authorList>
    </citation>
    <scope>NUCLEOTIDE SEQUENCE [LARGE SCALE GENOMIC DNA]</scope>
    <source>
        <strain evidence="15">CBS 100218</strain>
    </source>
</reference>
<evidence type="ECO:0000256" key="6">
    <source>
        <dbReference type="ARBA" id="ARBA00022946"/>
    </source>
</evidence>
<dbReference type="Proteomes" id="UP000016924">
    <property type="component" value="Unassembled WGS sequence"/>
</dbReference>
<dbReference type="AlphaFoldDB" id="R7YJ44"/>
<dbReference type="PANTHER" id="PTHR32198">
    <property type="entry name" value="MITOCHONDRIAL ESCAPE PROTEIN 2"/>
    <property type="match status" value="1"/>
</dbReference>
<keyword evidence="5 12" id="KW-0999">Mitochondrion inner membrane</keyword>
<evidence type="ECO:0000313" key="14">
    <source>
        <dbReference type="EMBL" id="EON61626.1"/>
    </source>
</evidence>
<keyword evidence="7" id="KW-1133">Transmembrane helix</keyword>
<evidence type="ECO:0000313" key="15">
    <source>
        <dbReference type="Proteomes" id="UP000016924"/>
    </source>
</evidence>
<dbReference type="InterPro" id="IPR018850">
    <property type="entry name" value="Mt_escape_2_C"/>
</dbReference>
<dbReference type="STRING" id="1168221.R7YJ44"/>
<evidence type="ECO:0000256" key="8">
    <source>
        <dbReference type="ARBA" id="ARBA00023128"/>
    </source>
</evidence>
<evidence type="ECO:0000256" key="9">
    <source>
        <dbReference type="ARBA" id="ARBA00023136"/>
    </source>
</evidence>
<gene>
    <name evidence="14" type="ORF">W97_00841</name>
</gene>
<keyword evidence="15" id="KW-1185">Reference proteome</keyword>
<evidence type="ECO:0000256" key="2">
    <source>
        <dbReference type="ARBA" id="ARBA00010320"/>
    </source>
</evidence>
<keyword evidence="11 12" id="KW-0694">RNA-binding</keyword>
<dbReference type="GeneID" id="19898152"/>
<evidence type="ECO:0000256" key="7">
    <source>
        <dbReference type="ARBA" id="ARBA00022989"/>
    </source>
</evidence>
<feature type="domain" description="RRM" evidence="13">
    <location>
        <begin position="202"/>
        <end position="294"/>
    </location>
</feature>
<proteinExistence type="inferred from homology"/>
<comment type="function">
    <text evidence="10 12">Plays a role in maintaining the mitochondrial genome and in controlling the mtDNA escape. Involved in the regulation of mtDNA nucleotide structure and number. May have a dispensable role in early maturation of pre-rRNA.</text>
</comment>
<keyword evidence="8 12" id="KW-0496">Mitochondrion</keyword>
<dbReference type="Pfam" id="PF10443">
    <property type="entry name" value="RNA12"/>
    <property type="match status" value="1"/>
</dbReference>
<evidence type="ECO:0000256" key="11">
    <source>
        <dbReference type="PROSITE-ProRule" id="PRU00176"/>
    </source>
</evidence>
<evidence type="ECO:0000256" key="5">
    <source>
        <dbReference type="ARBA" id="ARBA00022792"/>
    </source>
</evidence>
<dbReference type="HOGENOM" id="CLU_007861_1_0_1"/>
<dbReference type="Gene3D" id="3.30.70.330">
    <property type="match status" value="1"/>
</dbReference>
<dbReference type="SUPFAM" id="SSF54928">
    <property type="entry name" value="RNA-binding domain, RBD"/>
    <property type="match status" value="1"/>
</dbReference>
<keyword evidence="6" id="KW-0809">Transit peptide</keyword>
<comment type="similarity">
    <text evidence="2 12">Belongs to the YME2 family.</text>
</comment>
<dbReference type="InterPro" id="IPR034260">
    <property type="entry name" value="Yme2_RRM"/>
</dbReference>
<dbReference type="Pfam" id="PF00076">
    <property type="entry name" value="RRM_1"/>
    <property type="match status" value="1"/>
</dbReference>
<dbReference type="InterPro" id="IPR035979">
    <property type="entry name" value="RBD_domain_sf"/>
</dbReference>
<evidence type="ECO:0000256" key="12">
    <source>
        <dbReference type="RuleBase" id="RU367108"/>
    </source>
</evidence>
<evidence type="ECO:0000256" key="4">
    <source>
        <dbReference type="ARBA" id="ARBA00022692"/>
    </source>
</evidence>
<dbReference type="CDD" id="cd12433">
    <property type="entry name" value="RRM_Yme2p_like"/>
    <property type="match status" value="1"/>
</dbReference>
<dbReference type="PROSITE" id="PS50102">
    <property type="entry name" value="RRM"/>
    <property type="match status" value="1"/>
</dbReference>
<dbReference type="EMBL" id="JH767556">
    <property type="protein sequence ID" value="EON61626.1"/>
    <property type="molecule type" value="Genomic_DNA"/>
</dbReference>
<dbReference type="InterPro" id="IPR012677">
    <property type="entry name" value="Nucleotide-bd_a/b_plait_sf"/>
</dbReference>
<keyword evidence="4" id="KW-0812">Transmembrane</keyword>